<dbReference type="InterPro" id="IPR032770">
    <property type="entry name" value="DUF4537"/>
</dbReference>
<evidence type="ECO:0000313" key="6">
    <source>
        <dbReference type="Proteomes" id="UP000596742"/>
    </source>
</evidence>
<keyword evidence="6" id="KW-1185">Reference proteome</keyword>
<dbReference type="EMBL" id="UYJE01007443">
    <property type="protein sequence ID" value="VDI54891.1"/>
    <property type="molecule type" value="Genomic_DNA"/>
</dbReference>
<protein>
    <recommendedName>
        <fullName evidence="7">VWFA domain-containing protein</fullName>
    </recommendedName>
</protein>
<dbReference type="Pfam" id="PF13768">
    <property type="entry name" value="VWA_3"/>
    <property type="match status" value="1"/>
</dbReference>
<dbReference type="Gene3D" id="3.40.50.410">
    <property type="entry name" value="von Willebrand factor, type A domain"/>
    <property type="match status" value="1"/>
</dbReference>
<evidence type="ECO:0000259" key="3">
    <source>
        <dbReference type="Pfam" id="PF13768"/>
    </source>
</evidence>
<dbReference type="AlphaFoldDB" id="A0A8B6FVB6"/>
<dbReference type="OrthoDB" id="6241467at2759"/>
<keyword evidence="1" id="KW-0175">Coiled coil</keyword>
<feature type="region of interest" description="Disordered" evidence="2">
    <location>
        <begin position="852"/>
        <end position="905"/>
    </location>
</feature>
<comment type="caution">
    <text evidence="5">The sequence shown here is derived from an EMBL/GenBank/DDBJ whole genome shotgun (WGS) entry which is preliminary data.</text>
</comment>
<feature type="compositionally biased region" description="Low complexity" evidence="2">
    <location>
        <begin position="885"/>
        <end position="894"/>
    </location>
</feature>
<proteinExistence type="predicted"/>
<dbReference type="InterPro" id="IPR036465">
    <property type="entry name" value="vWFA_dom_sf"/>
</dbReference>
<dbReference type="SUPFAM" id="SSF53300">
    <property type="entry name" value="vWA-like"/>
    <property type="match status" value="1"/>
</dbReference>
<organism evidence="5 6">
    <name type="scientific">Mytilus galloprovincialis</name>
    <name type="common">Mediterranean mussel</name>
    <dbReference type="NCBI Taxonomy" id="29158"/>
    <lineage>
        <taxon>Eukaryota</taxon>
        <taxon>Metazoa</taxon>
        <taxon>Spiralia</taxon>
        <taxon>Lophotrochozoa</taxon>
        <taxon>Mollusca</taxon>
        <taxon>Bivalvia</taxon>
        <taxon>Autobranchia</taxon>
        <taxon>Pteriomorphia</taxon>
        <taxon>Mytilida</taxon>
        <taxon>Mytiloidea</taxon>
        <taxon>Mytilidae</taxon>
        <taxon>Mytilinae</taxon>
        <taxon>Mytilus</taxon>
    </lineage>
</organism>
<dbReference type="Proteomes" id="UP000596742">
    <property type="component" value="Unassembled WGS sequence"/>
</dbReference>
<feature type="coiled-coil region" evidence="1">
    <location>
        <begin position="543"/>
        <end position="635"/>
    </location>
</feature>
<dbReference type="PANTHER" id="PTHR14343:SF5">
    <property type="entry name" value="DUF4537 DOMAIN-CONTAINING PROTEIN"/>
    <property type="match status" value="1"/>
</dbReference>
<accession>A0A8B6FVB6</accession>
<evidence type="ECO:0008006" key="7">
    <source>
        <dbReference type="Google" id="ProtNLM"/>
    </source>
</evidence>
<feature type="compositionally biased region" description="Basic and acidic residues" evidence="2">
    <location>
        <begin position="895"/>
        <end position="905"/>
    </location>
</feature>
<gene>
    <name evidence="5" type="ORF">MGAL_10B079265</name>
</gene>
<feature type="coiled-coil region" evidence="1">
    <location>
        <begin position="919"/>
        <end position="1010"/>
    </location>
</feature>
<feature type="region of interest" description="Disordered" evidence="2">
    <location>
        <begin position="452"/>
        <end position="486"/>
    </location>
</feature>
<evidence type="ECO:0000313" key="5">
    <source>
        <dbReference type="EMBL" id="VDI54891.1"/>
    </source>
</evidence>
<name>A0A8B6FVB6_MYTGA</name>
<reference evidence="5" key="1">
    <citation type="submission" date="2018-11" db="EMBL/GenBank/DDBJ databases">
        <authorList>
            <person name="Alioto T."/>
            <person name="Alioto T."/>
        </authorList>
    </citation>
    <scope>NUCLEOTIDE SEQUENCE</scope>
</reference>
<evidence type="ECO:0000259" key="4">
    <source>
        <dbReference type="Pfam" id="PF15057"/>
    </source>
</evidence>
<dbReference type="Pfam" id="PF15057">
    <property type="entry name" value="DUF4537"/>
    <property type="match status" value="1"/>
</dbReference>
<dbReference type="InterPro" id="IPR002035">
    <property type="entry name" value="VWF_A"/>
</dbReference>
<feature type="domain" description="DUF4537" evidence="4">
    <location>
        <begin position="312"/>
        <end position="442"/>
    </location>
</feature>
<feature type="compositionally biased region" description="Basic and acidic residues" evidence="2">
    <location>
        <begin position="452"/>
        <end position="464"/>
    </location>
</feature>
<evidence type="ECO:0000256" key="1">
    <source>
        <dbReference type="SAM" id="Coils"/>
    </source>
</evidence>
<dbReference type="PANTHER" id="PTHR14343">
    <property type="entry name" value="VWFA DOMAIN-CONTAINING PROTEIN"/>
    <property type="match status" value="1"/>
</dbReference>
<feature type="domain" description="VWFA" evidence="3">
    <location>
        <begin position="22"/>
        <end position="177"/>
    </location>
</feature>
<evidence type="ECO:0000256" key="2">
    <source>
        <dbReference type="SAM" id="MobiDB-lite"/>
    </source>
</evidence>
<feature type="compositionally biased region" description="Basic and acidic residues" evidence="2">
    <location>
        <begin position="860"/>
        <end position="882"/>
    </location>
</feature>
<sequence length="1072" mass="124690">MALIPPELKGIPTIFGEVLEKNVTFCIDTSGSMYKSLDVVKEHLIETLLKHANKPPPRSFNILEFNSDVTQWADKMVKCSPQTVTVATDWIKNLTPKTGTNTQGALLTALSDSACGAVYIVTDGLADQHPVDILDSVYEAARGRPIHCIYLSSEERTDSVAVELLEDLAVESYGSFHIITLTTHGCVERITPIYRADHAAERLVRTANGTIHSQDKMCSMSTSLAVDPEESLYLTPRVNAFGQYAPYLDPVYPYQYPAYAPGLPWNAYPFRYYYPHGWSRYRPARNYLKAKDAMLGSIEGDLSPAAGALLIGKSVLARRMDDGYFYQGTVKSQILSDKFLVAFGPCKHGKYKDTTYQDTHVYDIIDYEDAKRHTILAADRVLAPWEADGERFAPGIVIDGHEKRQAPGPEDDVLTVTFSNGKTAQIPPHTAIWTPTTVYERLALELKMPKEAREKLQSQDEYPKESLPGYPTSGPEAEPEEFGKAPPFEFNLDPMVLETRPWLRPYIHVPLGQTLGHTMTQRTKSAVRSEEISKLVPGTSLTNGELERKISMQLNEHKQLLDEQEKEKVGKDKEETYCGISDKEKEEQRVREEALLLRQEQERAELREKERIQMLRREEERRMDEQERHRFLEELRRKEEAISGKRQVTETEEIENRLQEQKLADAYGEWKSAEWELALETERLEHIARLEEIEKLRELGGDRLLQKRQKQEENMFKKSVSFRGDNEVKRERPQSAQILRSDTGEEQFDYRRFAVDDMDMSRRSRLGLYRRSRNKSPQRPAWKKYWKSDPAPEIIAPNTHGAFRETALQCPLEARDQRGQYIAEWTSPMSKYVDNYATHDYSNSVELLMRHPQPPPPSKTRTEVKRQVVQRHPAEEKEERRMNFRRQQVQNRQQAWDKRSRQEDSMKELMQDHHRDRVIAQLERDHQRQVKEQQTVEKAREAKKHISAEIRSKIEANQLKERERDQQRIDALRLRRERREAIQGQRAREVEQVEMKRQEVKERNSQARWDSHNQRLIYEDNQNHNEDCRVRAAKINRIQHFRKLEEQGQMRKDARIGITNQHIAMYQSQVLP</sequence>